<dbReference type="AlphaFoldDB" id="A0A2U1PTY6"/>
<dbReference type="OrthoDB" id="10405413at2759"/>
<accession>A0A2U1PTY6</accession>
<dbReference type="EMBL" id="PKPP01000738">
    <property type="protein sequence ID" value="PWA89214.1"/>
    <property type="molecule type" value="Genomic_DNA"/>
</dbReference>
<organism evidence="1 2">
    <name type="scientific">Artemisia annua</name>
    <name type="common">Sweet wormwood</name>
    <dbReference type="NCBI Taxonomy" id="35608"/>
    <lineage>
        <taxon>Eukaryota</taxon>
        <taxon>Viridiplantae</taxon>
        <taxon>Streptophyta</taxon>
        <taxon>Embryophyta</taxon>
        <taxon>Tracheophyta</taxon>
        <taxon>Spermatophyta</taxon>
        <taxon>Magnoliopsida</taxon>
        <taxon>eudicotyledons</taxon>
        <taxon>Gunneridae</taxon>
        <taxon>Pentapetalae</taxon>
        <taxon>asterids</taxon>
        <taxon>campanulids</taxon>
        <taxon>Asterales</taxon>
        <taxon>Asteraceae</taxon>
        <taxon>Asteroideae</taxon>
        <taxon>Anthemideae</taxon>
        <taxon>Artemisiinae</taxon>
        <taxon>Artemisia</taxon>
    </lineage>
</organism>
<sequence>MSVAELKERHIAATETLNSLKEKLQARRLQLLDTDVATYARGQGKRPVAFGPTDLVCCRILQGHTGKVVIISY</sequence>
<dbReference type="STRING" id="35608.A0A2U1PTY6"/>
<gene>
    <name evidence="1" type="ORF">CTI12_AA113020</name>
</gene>
<evidence type="ECO:0000313" key="2">
    <source>
        <dbReference type="Proteomes" id="UP000245207"/>
    </source>
</evidence>
<dbReference type="Proteomes" id="UP000245207">
    <property type="component" value="Unassembled WGS sequence"/>
</dbReference>
<protein>
    <submittedName>
        <fullName evidence="1">Guanine nucleotide-binding protein subunit beta-2</fullName>
    </submittedName>
</protein>
<evidence type="ECO:0000313" key="1">
    <source>
        <dbReference type="EMBL" id="PWA89214.1"/>
    </source>
</evidence>
<name>A0A2U1PTY6_ARTAN</name>
<proteinExistence type="predicted"/>
<keyword evidence="2" id="KW-1185">Reference proteome</keyword>
<comment type="caution">
    <text evidence="1">The sequence shown here is derived from an EMBL/GenBank/DDBJ whole genome shotgun (WGS) entry which is preliminary data.</text>
</comment>
<reference evidence="1 2" key="1">
    <citation type="journal article" date="2018" name="Mol. Plant">
        <title>The genome of Artemisia annua provides insight into the evolution of Asteraceae family and artemisinin biosynthesis.</title>
        <authorList>
            <person name="Shen Q."/>
            <person name="Zhang L."/>
            <person name="Liao Z."/>
            <person name="Wang S."/>
            <person name="Yan T."/>
            <person name="Shi P."/>
            <person name="Liu M."/>
            <person name="Fu X."/>
            <person name="Pan Q."/>
            <person name="Wang Y."/>
            <person name="Lv Z."/>
            <person name="Lu X."/>
            <person name="Zhang F."/>
            <person name="Jiang W."/>
            <person name="Ma Y."/>
            <person name="Chen M."/>
            <person name="Hao X."/>
            <person name="Li L."/>
            <person name="Tang Y."/>
            <person name="Lv G."/>
            <person name="Zhou Y."/>
            <person name="Sun X."/>
            <person name="Brodelius P.E."/>
            <person name="Rose J.K.C."/>
            <person name="Tang K."/>
        </authorList>
    </citation>
    <scope>NUCLEOTIDE SEQUENCE [LARGE SCALE GENOMIC DNA]</scope>
    <source>
        <strain evidence="2">cv. Huhao1</strain>
        <tissue evidence="1">Leaf</tissue>
    </source>
</reference>